<comment type="caution">
    <text evidence="7">The sequence shown here is derived from an EMBL/GenBank/DDBJ whole genome shotgun (WGS) entry which is preliminary data.</text>
</comment>
<feature type="domain" description="DUF1736" evidence="6">
    <location>
        <begin position="352"/>
        <end position="424"/>
    </location>
</feature>
<dbReference type="Gene3D" id="1.25.40.10">
    <property type="entry name" value="Tetratricopeptide repeat domain"/>
    <property type="match status" value="1"/>
</dbReference>
<dbReference type="OMA" id="QYCHIHT"/>
<dbReference type="InterPro" id="IPR013618">
    <property type="entry name" value="TMTC_DUF1736"/>
</dbReference>
<dbReference type="SUPFAM" id="SSF48452">
    <property type="entry name" value="TPR-like"/>
    <property type="match status" value="1"/>
</dbReference>
<sequence>MKASKSKEKAATDAAKTAAASEEVKPTECLTWKLIFSIDVQVFSFLLLIASCIFSNGIRGELTFDDHLAIEKNHDANANQTTLSDVFFDDFWGKSLDRIESNGSYRPIVVLTFRIQHWLMGYRHSPAFLHCFNYVVAFMNVCLVYYLARLYVYVIVPPRALSLEKANVQSFTAVLTSPLHAVPLVASLLYLVHPVHVDAVTSIVGRCELLYCLFGLVGFFCVHRYLNQVEEPASSNGGRPGVPPVGKNGGGNSLTAAAKAVVEDRRRGAHSSARVFTFRYVVFSIYALILSVLCKDSAITFTAVYGVHACVMYACNRCSRRRMGVVIGVALVELVSYLAFRRNFVGNVDLKKSPLLRQTENPQYFVPEGLFHWLSLRWVVQVKNMELLFFPTSLCCEYSFNCIPHMYDLRDPRVPYFTAVTAVIMAAVLYLLHGTFVRRSRVAVVGLVSFLWIAIPYAPVSHIFIAVGTFIAERCLYVPSIGAVLLITFLVAAPGLRRGGVSYYFYALLLLCVGWGVFSHRRNNDWRSDELLFRAALRTCPNSGKAHVQLAALLSERTSRVTPEILALAERAVELDPGLRDAYYYIALHEVNDKKNPRKAYEYIRMCVSDPFSSRACSDAYMRLRDIMYPAMTEVEQLVDFASLRVEEAQKAVALRQASIYALQKEQKPCLAEALLENALDKWNTSKVYWISSRVERTPGEDTYCNAMYWYPQSMMLCEESTKEDDSDGADAASSAAHANLVVAFASRKTPGRPDPAGAARRAVEIADRLRLCGTDWRHVSKEPKYYRPTYSLRMTQFLTLSDSATLSMERYLNLTARDTPERTAVLLAMLDVSVREYCHLCDLIHDAEVRERVSRHYPNELHSLEQGFSGFRQRRQPQMRAWRRELKLTQSLNATQEAKLHDILATSKCSDDLSFLYL</sequence>
<dbReference type="EMBL" id="LGTL01000025">
    <property type="protein sequence ID" value="KPA75414.1"/>
    <property type="molecule type" value="Genomic_DNA"/>
</dbReference>
<dbReference type="RefSeq" id="XP_015653853.1">
    <property type="nucleotide sequence ID" value="XM_015807771.1"/>
</dbReference>
<dbReference type="PANTHER" id="PTHR44227">
    <property type="match status" value="1"/>
</dbReference>
<feature type="transmembrane region" description="Helical" evidence="5">
    <location>
        <begin position="503"/>
        <end position="520"/>
    </location>
</feature>
<feature type="transmembrane region" description="Helical" evidence="5">
    <location>
        <begin position="275"/>
        <end position="293"/>
    </location>
</feature>
<keyword evidence="5" id="KW-0812">Transmembrane</keyword>
<proteinExistence type="predicted"/>
<name>A0A0N0DS38_LEPPY</name>
<dbReference type="RefSeq" id="XP_015653854.1">
    <property type="nucleotide sequence ID" value="XM_015807772.1"/>
</dbReference>
<dbReference type="AlphaFoldDB" id="A0A0N0DS38"/>
<evidence type="ECO:0000256" key="2">
    <source>
        <dbReference type="ARBA" id="ARBA00022803"/>
    </source>
</evidence>
<feature type="transmembrane region" description="Helical" evidence="5">
    <location>
        <begin position="299"/>
        <end position="316"/>
    </location>
</feature>
<dbReference type="InterPro" id="IPR052346">
    <property type="entry name" value="O-mannosyl-transferase_TMTC"/>
</dbReference>
<accession>A0A0N0DS38</accession>
<evidence type="ECO:0000256" key="1">
    <source>
        <dbReference type="ARBA" id="ARBA00022737"/>
    </source>
</evidence>
<feature type="transmembrane region" description="Helical" evidence="5">
    <location>
        <begin position="127"/>
        <end position="148"/>
    </location>
</feature>
<feature type="transmembrane region" description="Helical" evidence="5">
    <location>
        <begin position="414"/>
        <end position="432"/>
    </location>
</feature>
<evidence type="ECO:0000259" key="6">
    <source>
        <dbReference type="Pfam" id="PF08409"/>
    </source>
</evidence>
<evidence type="ECO:0000256" key="3">
    <source>
        <dbReference type="ARBA" id="ARBA00023136"/>
    </source>
</evidence>
<keyword evidence="2" id="KW-0802">TPR repeat</keyword>
<dbReference type="GeneID" id="26908968"/>
<feature type="transmembrane region" description="Helical" evidence="5">
    <location>
        <begin position="323"/>
        <end position="340"/>
    </location>
</feature>
<dbReference type="GO" id="GO:0005783">
    <property type="term" value="C:endoplasmic reticulum"/>
    <property type="evidence" value="ECO:0007669"/>
    <property type="project" value="TreeGrafter"/>
</dbReference>
<dbReference type="OrthoDB" id="19588at2759"/>
<evidence type="ECO:0000313" key="7">
    <source>
        <dbReference type="EMBL" id="KPA75414.1"/>
    </source>
</evidence>
<feature type="transmembrane region" description="Helical" evidence="5">
    <location>
        <begin position="168"/>
        <end position="191"/>
    </location>
</feature>
<dbReference type="EMBL" id="LGTL01000025">
    <property type="protein sequence ID" value="KPA75415.1"/>
    <property type="molecule type" value="Genomic_DNA"/>
</dbReference>
<dbReference type="GO" id="GO:0030968">
    <property type="term" value="P:endoplasmic reticulum unfolded protein response"/>
    <property type="evidence" value="ECO:0007669"/>
    <property type="project" value="TreeGrafter"/>
</dbReference>
<keyword evidence="3 5" id="KW-0472">Membrane</keyword>
<evidence type="ECO:0000256" key="4">
    <source>
        <dbReference type="SAM" id="MobiDB-lite"/>
    </source>
</evidence>
<keyword evidence="5" id="KW-1133">Transmembrane helix</keyword>
<dbReference type="VEuPathDB" id="TriTrypDB:LpyrH10_25_1820"/>
<gene>
    <name evidence="7" type="ORF">ABB37_08684</name>
</gene>
<dbReference type="GO" id="GO:0035269">
    <property type="term" value="P:protein O-linked glycosylation via mannose"/>
    <property type="evidence" value="ECO:0007669"/>
    <property type="project" value="TreeGrafter"/>
</dbReference>
<protein>
    <recommendedName>
        <fullName evidence="6">DUF1736 domain-containing protein</fullName>
    </recommendedName>
</protein>
<organism evidence="7 8">
    <name type="scientific">Leptomonas pyrrhocoris</name>
    <name type="common">Firebug parasite</name>
    <dbReference type="NCBI Taxonomy" id="157538"/>
    <lineage>
        <taxon>Eukaryota</taxon>
        <taxon>Discoba</taxon>
        <taxon>Euglenozoa</taxon>
        <taxon>Kinetoplastea</taxon>
        <taxon>Metakinetoplastina</taxon>
        <taxon>Trypanosomatida</taxon>
        <taxon>Trypanosomatidae</taxon>
        <taxon>Leishmaniinae</taxon>
        <taxon>Leptomonas</taxon>
    </lineage>
</organism>
<dbReference type="GO" id="GO:0000030">
    <property type="term" value="F:mannosyltransferase activity"/>
    <property type="evidence" value="ECO:0007669"/>
    <property type="project" value="TreeGrafter"/>
</dbReference>
<feature type="transmembrane region" description="Helical" evidence="5">
    <location>
        <begin position="477"/>
        <end position="496"/>
    </location>
</feature>
<dbReference type="Pfam" id="PF08409">
    <property type="entry name" value="TMTC_DUF1736"/>
    <property type="match status" value="1"/>
</dbReference>
<feature type="region of interest" description="Disordered" evidence="4">
    <location>
        <begin position="231"/>
        <end position="251"/>
    </location>
</feature>
<dbReference type="PANTHER" id="PTHR44227:SF3">
    <property type="entry name" value="PROTEIN O-MANNOSYL-TRANSFERASE TMTC4"/>
    <property type="match status" value="1"/>
</dbReference>
<keyword evidence="1" id="KW-0677">Repeat</keyword>
<reference evidence="7 8" key="1">
    <citation type="submission" date="2015-07" db="EMBL/GenBank/DDBJ databases">
        <title>High-quality genome of monoxenous trypanosomatid Leptomonas pyrrhocoris.</title>
        <authorList>
            <person name="Flegontov P."/>
            <person name="Butenko A."/>
            <person name="Firsov S."/>
            <person name="Vlcek C."/>
            <person name="Logacheva M.D."/>
            <person name="Field M."/>
            <person name="Filatov D."/>
            <person name="Flegontova O."/>
            <person name="Gerasimov E."/>
            <person name="Jackson A.P."/>
            <person name="Kelly S."/>
            <person name="Opperdoes F."/>
            <person name="O'Reilly A."/>
            <person name="Votypka J."/>
            <person name="Yurchenko V."/>
            <person name="Lukes J."/>
        </authorList>
    </citation>
    <scope>NUCLEOTIDE SEQUENCE [LARGE SCALE GENOMIC DNA]</scope>
    <source>
        <strain evidence="7">H10</strain>
    </source>
</reference>
<keyword evidence="8" id="KW-1185">Reference proteome</keyword>
<dbReference type="InterPro" id="IPR011990">
    <property type="entry name" value="TPR-like_helical_dom_sf"/>
</dbReference>
<evidence type="ECO:0000256" key="5">
    <source>
        <dbReference type="SAM" id="Phobius"/>
    </source>
</evidence>
<dbReference type="Proteomes" id="UP000037923">
    <property type="component" value="Unassembled WGS sequence"/>
</dbReference>
<feature type="transmembrane region" description="Helical" evidence="5">
    <location>
        <begin position="444"/>
        <end position="471"/>
    </location>
</feature>
<evidence type="ECO:0000313" key="8">
    <source>
        <dbReference type="Proteomes" id="UP000037923"/>
    </source>
</evidence>